<dbReference type="Gene3D" id="4.10.860.10">
    <property type="entry name" value="UVR domain"/>
    <property type="match status" value="1"/>
</dbReference>
<feature type="domain" description="ClpA/ClpB AAA lid" evidence="4">
    <location>
        <begin position="133"/>
        <end position="226"/>
    </location>
</feature>
<dbReference type="EMBL" id="JBBPBM010000231">
    <property type="protein sequence ID" value="KAK8499731.1"/>
    <property type="molecule type" value="Genomic_DNA"/>
</dbReference>
<dbReference type="PANTHER" id="PTHR11638">
    <property type="entry name" value="ATP-DEPENDENT CLP PROTEASE"/>
    <property type="match status" value="1"/>
</dbReference>
<dbReference type="InterPro" id="IPR050130">
    <property type="entry name" value="ClpA_ClpB"/>
</dbReference>
<evidence type="ECO:0000256" key="1">
    <source>
        <dbReference type="ARBA" id="ARBA00022737"/>
    </source>
</evidence>
<dbReference type="InterPro" id="IPR041546">
    <property type="entry name" value="ClpA/ClpB_AAA_lid"/>
</dbReference>
<comment type="caution">
    <text evidence="5">The sequence shown here is derived from an EMBL/GenBank/DDBJ whole genome shotgun (WGS) entry which is preliminary data.</text>
</comment>
<protein>
    <recommendedName>
        <fullName evidence="4">ClpA/ClpB AAA lid domain-containing protein</fullName>
    </recommendedName>
</protein>
<dbReference type="Proteomes" id="UP001472677">
    <property type="component" value="Unassembled WGS sequence"/>
</dbReference>
<dbReference type="Gene3D" id="1.10.8.60">
    <property type="match status" value="1"/>
</dbReference>
<name>A0ABR2AZF0_9ROSI</name>
<dbReference type="InterPro" id="IPR027417">
    <property type="entry name" value="P-loop_NTPase"/>
</dbReference>
<reference evidence="5 6" key="1">
    <citation type="journal article" date="2024" name="G3 (Bethesda)">
        <title>Genome assembly of Hibiscus sabdariffa L. provides insights into metabolisms of medicinal natural products.</title>
        <authorList>
            <person name="Kim T."/>
        </authorList>
    </citation>
    <scope>NUCLEOTIDE SEQUENCE [LARGE SCALE GENOMIC DNA]</scope>
    <source>
        <strain evidence="5">TK-2024</strain>
        <tissue evidence="5">Old leaves</tissue>
    </source>
</reference>
<evidence type="ECO:0000256" key="2">
    <source>
        <dbReference type="ARBA" id="ARBA00022741"/>
    </source>
</evidence>
<accession>A0ABR2AZF0</accession>
<evidence type="ECO:0000259" key="4">
    <source>
        <dbReference type="Pfam" id="PF17871"/>
    </source>
</evidence>
<keyword evidence="3" id="KW-0067">ATP-binding</keyword>
<dbReference type="SUPFAM" id="SSF52540">
    <property type="entry name" value="P-loop containing nucleoside triphosphate hydrolases"/>
    <property type="match status" value="1"/>
</dbReference>
<gene>
    <name evidence="5" type="ORF">V6N12_041635</name>
</gene>
<dbReference type="Pfam" id="PF17871">
    <property type="entry name" value="AAA_lid_9"/>
    <property type="match status" value="1"/>
</dbReference>
<proteinExistence type="predicted"/>
<organism evidence="5 6">
    <name type="scientific">Hibiscus sabdariffa</name>
    <name type="common">roselle</name>
    <dbReference type="NCBI Taxonomy" id="183260"/>
    <lineage>
        <taxon>Eukaryota</taxon>
        <taxon>Viridiplantae</taxon>
        <taxon>Streptophyta</taxon>
        <taxon>Embryophyta</taxon>
        <taxon>Tracheophyta</taxon>
        <taxon>Spermatophyta</taxon>
        <taxon>Magnoliopsida</taxon>
        <taxon>eudicotyledons</taxon>
        <taxon>Gunneridae</taxon>
        <taxon>Pentapetalae</taxon>
        <taxon>rosids</taxon>
        <taxon>malvids</taxon>
        <taxon>Malvales</taxon>
        <taxon>Malvaceae</taxon>
        <taxon>Malvoideae</taxon>
        <taxon>Hibiscus</taxon>
    </lineage>
</organism>
<evidence type="ECO:0000313" key="6">
    <source>
        <dbReference type="Proteomes" id="UP001472677"/>
    </source>
</evidence>
<keyword evidence="1" id="KW-0677">Repeat</keyword>
<sequence>MVALLIAKDDFKFTKMGIVLDGRVRLGEGNEEKASLMGSYFGNVHDFLEQAVTKEHFLGLIDWVKAHRPEPALAKIYNNGSEEGPTFVVVIRMVGQGNECTGATTLDGCTERIEEDPALARPIKVPEPSVHEAMQTLREHYKICHKLRYKWTAVTAAVVLSDLYIRDHFLPDKAIDLFDKAGARVSTRHAELLEVVREFRRELRQIVKSKKEAGRSLDSDKFRELHNREMKLRGIVSSWTCIAIEKLVNYKSTMLRKMDKALHKGVIGQDEAVKAVSRCACDSPF</sequence>
<keyword evidence="2" id="KW-0547">Nucleotide-binding</keyword>
<evidence type="ECO:0000256" key="3">
    <source>
        <dbReference type="ARBA" id="ARBA00022840"/>
    </source>
</evidence>
<dbReference type="PANTHER" id="PTHR11638:SF155">
    <property type="entry name" value="CHAPERONE PROTEIN CLPC1, CHLOROPLASTIC-LIKE"/>
    <property type="match status" value="1"/>
</dbReference>
<keyword evidence="6" id="KW-1185">Reference proteome</keyword>
<evidence type="ECO:0000313" key="5">
    <source>
        <dbReference type="EMBL" id="KAK8499731.1"/>
    </source>
</evidence>